<proteinExistence type="predicted"/>
<evidence type="ECO:0000313" key="3">
    <source>
        <dbReference type="Proteomes" id="UP001595476"/>
    </source>
</evidence>
<keyword evidence="1" id="KW-0732">Signal</keyword>
<protein>
    <recommendedName>
        <fullName evidence="4">Hemolysin</fullName>
    </recommendedName>
</protein>
<feature type="chain" id="PRO_5047027698" description="Hemolysin" evidence="1">
    <location>
        <begin position="29"/>
        <end position="529"/>
    </location>
</feature>
<sequence>MKLFKNKNNIEPLAVGLLMLGSLNLAHAQEDSYAYLVSVQDSTGEHLCNGSYIGDNQVLLSPHCRNDSIIFPSPIPIPTQENMSQNGNLVTSEGVIVDQEGNSIIPNPIPIPGYPTQVSFTLADGSQTLPQQIIQTKTHPYSGDQVIAKVDAVPEGVESLELAPDALISKLEQDGRIDVNVVGRYYDTVTDDITVKTFRVAPQDVCTTFTSDPLAKRLCLVGSIDDPFPSCTIDASNKSTGAPIVYDSGSQKYLLGYKRKNTNFVEGCQYWAASSRYINWLNLTHAKQQGLSIATAYDLGSHPLSEKTNVNITLQNQSADQRFDISKPDFLLGDYFNVIHNDCQTLNPGDSCEIQVYGKPIVPIKQKDLLTLGINGKPSGTYLVSNATADYQLRGDHQSQWNAQGWSQAGNNPYGHITFKSTYVEMPTLIRNKYLMDPKSVTVTYRATGSNQWLMSLNMRRMGLHGDGMVLAPSYSLPGTGNQWVTKTFDIYEPGAYQASINRGLSLFNSQSEPFSVEISDICFDDCAE</sequence>
<reference evidence="3" key="1">
    <citation type="journal article" date="2019" name="Int. J. Syst. Evol. Microbiol.">
        <title>The Global Catalogue of Microorganisms (GCM) 10K type strain sequencing project: providing services to taxonomists for standard genome sequencing and annotation.</title>
        <authorList>
            <consortium name="The Broad Institute Genomics Platform"/>
            <consortium name="The Broad Institute Genome Sequencing Center for Infectious Disease"/>
            <person name="Wu L."/>
            <person name="Ma J."/>
        </authorList>
    </citation>
    <scope>NUCLEOTIDE SEQUENCE [LARGE SCALE GENOMIC DNA]</scope>
    <source>
        <strain evidence="3">KCTC 52438</strain>
    </source>
</reference>
<dbReference type="Gene3D" id="2.60.40.10">
    <property type="entry name" value="Immunoglobulins"/>
    <property type="match status" value="1"/>
</dbReference>
<name>A0ABV7HEA1_9GAMM</name>
<dbReference type="InterPro" id="IPR009003">
    <property type="entry name" value="Peptidase_S1_PA"/>
</dbReference>
<dbReference type="InterPro" id="IPR013783">
    <property type="entry name" value="Ig-like_fold"/>
</dbReference>
<comment type="caution">
    <text evidence="2">The sequence shown here is derived from an EMBL/GenBank/DDBJ whole genome shotgun (WGS) entry which is preliminary data.</text>
</comment>
<gene>
    <name evidence="2" type="ORF">ACFOEK_08240</name>
</gene>
<evidence type="ECO:0008006" key="4">
    <source>
        <dbReference type="Google" id="ProtNLM"/>
    </source>
</evidence>
<keyword evidence="3" id="KW-1185">Reference proteome</keyword>
<evidence type="ECO:0000256" key="1">
    <source>
        <dbReference type="SAM" id="SignalP"/>
    </source>
</evidence>
<dbReference type="SUPFAM" id="SSF50494">
    <property type="entry name" value="Trypsin-like serine proteases"/>
    <property type="match status" value="2"/>
</dbReference>
<evidence type="ECO:0000313" key="2">
    <source>
        <dbReference type="EMBL" id="MFC3151014.1"/>
    </source>
</evidence>
<organism evidence="2 3">
    <name type="scientific">Litoribrevibacter euphylliae</name>
    <dbReference type="NCBI Taxonomy" id="1834034"/>
    <lineage>
        <taxon>Bacteria</taxon>
        <taxon>Pseudomonadati</taxon>
        <taxon>Pseudomonadota</taxon>
        <taxon>Gammaproteobacteria</taxon>
        <taxon>Oceanospirillales</taxon>
        <taxon>Oceanospirillaceae</taxon>
        <taxon>Litoribrevibacter</taxon>
    </lineage>
</organism>
<accession>A0ABV7HEA1</accession>
<feature type="signal peptide" evidence="1">
    <location>
        <begin position="1"/>
        <end position="28"/>
    </location>
</feature>
<dbReference type="EMBL" id="JBHRSZ010000004">
    <property type="protein sequence ID" value="MFC3151014.1"/>
    <property type="molecule type" value="Genomic_DNA"/>
</dbReference>
<dbReference type="RefSeq" id="WP_386719000.1">
    <property type="nucleotide sequence ID" value="NZ_JBHRSZ010000004.1"/>
</dbReference>
<dbReference type="Proteomes" id="UP001595476">
    <property type="component" value="Unassembled WGS sequence"/>
</dbReference>